<keyword evidence="4" id="KW-1185">Reference proteome</keyword>
<evidence type="ECO:0000259" key="2">
    <source>
        <dbReference type="Pfam" id="PF01494"/>
    </source>
</evidence>
<dbReference type="Pfam" id="PF01494">
    <property type="entry name" value="FAD_binding_3"/>
    <property type="match status" value="1"/>
</dbReference>
<sequence>MDPTPRHTTCAIVGGGPAGMVLGLLLARAGVTVTVLEKHADFLRDFRGDTVHPTTMRLLDELGLWRRFAALPFSEIHQADLESDGRTVTVIDFNRLRRQPHPFIAMVPQWDLLALLADAAAAEPTFTLLMETEVTGVLTDGDRICGVRYQTPSGGGELHADLTVACDGRRSTVRQASGLRAREYPVNFDVWWFRLPRTGPSSPTLVPRLAPGKAALLIPRREYFQVAYLGPKGTDAALRRRGIEEFRRAVADLIPADVGDAAGLTSMDDVKHLDVRVNRLRRWHRAGLLCIGDAAHAMSPVGGIGINLAVQDAVGAATVLAEPLRRGRVRGRHLAAVHRRRAAATALTQAVQRTMHRVLDRVLRGDTVSPPPSVLRLVSAAPWLAGIPAYVVGVGVRPERAPAFARRAER</sequence>
<feature type="domain" description="FAD-binding" evidence="2">
    <location>
        <begin position="8"/>
        <end position="350"/>
    </location>
</feature>
<dbReference type="NCBIfam" id="NF004834">
    <property type="entry name" value="PRK06185.1-3"/>
    <property type="match status" value="1"/>
</dbReference>
<proteinExistence type="predicted"/>
<evidence type="ECO:0000256" key="1">
    <source>
        <dbReference type="ARBA" id="ARBA00023002"/>
    </source>
</evidence>
<dbReference type="EMBL" id="CP092365">
    <property type="protein sequence ID" value="ULN53072.1"/>
    <property type="molecule type" value="Genomic_DNA"/>
</dbReference>
<dbReference type="Proteomes" id="UP001055200">
    <property type="component" value="Chromosome"/>
</dbReference>
<evidence type="ECO:0000313" key="4">
    <source>
        <dbReference type="Proteomes" id="UP001055200"/>
    </source>
</evidence>
<protein>
    <submittedName>
        <fullName evidence="3">FAD-dependent oxidoreductase</fullName>
    </submittedName>
</protein>
<accession>A0ABY3U0Q9</accession>
<dbReference type="InterPro" id="IPR036188">
    <property type="entry name" value="FAD/NAD-bd_sf"/>
</dbReference>
<gene>
    <name evidence="3" type="ORF">MIU77_01470</name>
</gene>
<organism evidence="3 4">
    <name type="scientific">Mycolicibacillus parakoreensis</name>
    <dbReference type="NCBI Taxonomy" id="1069221"/>
    <lineage>
        <taxon>Bacteria</taxon>
        <taxon>Bacillati</taxon>
        <taxon>Actinomycetota</taxon>
        <taxon>Actinomycetes</taxon>
        <taxon>Mycobacteriales</taxon>
        <taxon>Mycobacteriaceae</taxon>
        <taxon>Mycolicibacillus</taxon>
    </lineage>
</organism>
<dbReference type="PANTHER" id="PTHR43476:SF5">
    <property type="entry name" value="FAD-DEPENDENT MONOOXYGENASE"/>
    <property type="match status" value="1"/>
</dbReference>
<dbReference type="PRINTS" id="PR00420">
    <property type="entry name" value="RNGMNOXGNASE"/>
</dbReference>
<dbReference type="Gene3D" id="3.50.50.60">
    <property type="entry name" value="FAD/NAD(P)-binding domain"/>
    <property type="match status" value="2"/>
</dbReference>
<dbReference type="RefSeq" id="WP_240171330.1">
    <property type="nucleotide sequence ID" value="NZ_CP092365.1"/>
</dbReference>
<evidence type="ECO:0000313" key="3">
    <source>
        <dbReference type="EMBL" id="ULN53072.1"/>
    </source>
</evidence>
<name>A0ABY3U0Q9_9MYCO</name>
<dbReference type="InterPro" id="IPR050631">
    <property type="entry name" value="PheA/TfdB_FAD_monoxygenase"/>
</dbReference>
<dbReference type="InterPro" id="IPR002938">
    <property type="entry name" value="FAD-bd"/>
</dbReference>
<keyword evidence="1" id="KW-0560">Oxidoreductase</keyword>
<dbReference type="PANTHER" id="PTHR43476">
    <property type="entry name" value="3-(3-HYDROXY-PHENYL)PROPIONATE/3-HYDROXYCINNAMIC ACID HYDROXYLASE"/>
    <property type="match status" value="1"/>
</dbReference>
<dbReference type="SUPFAM" id="SSF51905">
    <property type="entry name" value="FAD/NAD(P)-binding domain"/>
    <property type="match status" value="1"/>
</dbReference>
<dbReference type="NCBIfam" id="NF004833">
    <property type="entry name" value="PRK06185.1-1"/>
    <property type="match status" value="1"/>
</dbReference>
<reference evidence="3" key="1">
    <citation type="submission" date="2022-08" db="EMBL/GenBank/DDBJ databases">
        <title>Complete genome sequence of 14 non-tuberculosis mycobacteria type-strains.</title>
        <authorList>
            <person name="Igarashi Y."/>
            <person name="Osugi A."/>
            <person name="Mitarai S."/>
        </authorList>
    </citation>
    <scope>NUCLEOTIDE SEQUENCE</scope>
    <source>
        <strain evidence="3">DSM 45575</strain>
    </source>
</reference>